<proteinExistence type="predicted"/>
<sequence>MVRRSLVIAIAARKEKRRRLKTKRRLVRRRRRQTVKAIQDSENWVAPEINQDLLTEILARLPAKSVMRFKCISKFLLSLFSSRDFCNRFITLPTSQSFGLYMSLLDHENYSKSLLLSSAPSTCPSSLEFDHDLTIRKMRGWYLRAVRGFLCFTVFKKARVYNPSTRQLVILPAVVESNVIAEEDVYKIFYFICYDPVNDQYKLLCSITQVSDNMLLEIRSELWVFVLEAGGSWKRVAKDFPCHLPDGLELNMNGVLYYLAWTDLHTSCVLVRFDIRSEELDMLQVPRKAGDVLTRLD</sequence>
<evidence type="ECO:0000259" key="2">
    <source>
        <dbReference type="Pfam" id="PF08268"/>
    </source>
</evidence>
<dbReference type="Pfam" id="PF00646">
    <property type="entry name" value="F-box"/>
    <property type="match status" value="1"/>
</dbReference>
<gene>
    <name evidence="3" type="ORF">EUTSA_v10023110mg</name>
</gene>
<protein>
    <submittedName>
        <fullName evidence="3">Uncharacterized protein</fullName>
    </submittedName>
</protein>
<dbReference type="PANTHER" id="PTHR31111">
    <property type="entry name" value="BNAA05G37150D PROTEIN-RELATED"/>
    <property type="match status" value="1"/>
</dbReference>
<keyword evidence="4" id="KW-1185">Reference proteome</keyword>
<feature type="domain" description="F-box associated beta-propeller type 3" evidence="2">
    <location>
        <begin position="112"/>
        <end position="289"/>
    </location>
</feature>
<dbReference type="SUPFAM" id="SSF81383">
    <property type="entry name" value="F-box domain"/>
    <property type="match status" value="1"/>
</dbReference>
<organism evidence="3 4">
    <name type="scientific">Eutrema salsugineum</name>
    <name type="common">Saltwater cress</name>
    <name type="synonym">Sisymbrium salsugineum</name>
    <dbReference type="NCBI Taxonomy" id="72664"/>
    <lineage>
        <taxon>Eukaryota</taxon>
        <taxon>Viridiplantae</taxon>
        <taxon>Streptophyta</taxon>
        <taxon>Embryophyta</taxon>
        <taxon>Tracheophyta</taxon>
        <taxon>Spermatophyta</taxon>
        <taxon>Magnoliopsida</taxon>
        <taxon>eudicotyledons</taxon>
        <taxon>Gunneridae</taxon>
        <taxon>Pentapetalae</taxon>
        <taxon>rosids</taxon>
        <taxon>malvids</taxon>
        <taxon>Brassicales</taxon>
        <taxon>Brassicaceae</taxon>
        <taxon>Eutremeae</taxon>
        <taxon>Eutrema</taxon>
    </lineage>
</organism>
<dbReference type="Pfam" id="PF08268">
    <property type="entry name" value="FBA_3"/>
    <property type="match status" value="1"/>
</dbReference>
<dbReference type="STRING" id="72664.V4M3P4"/>
<dbReference type="InterPro" id="IPR001810">
    <property type="entry name" value="F-box_dom"/>
</dbReference>
<evidence type="ECO:0000259" key="1">
    <source>
        <dbReference type="Pfam" id="PF00646"/>
    </source>
</evidence>
<dbReference type="EMBL" id="KI517392">
    <property type="protein sequence ID" value="ESQ50839.1"/>
    <property type="molecule type" value="Genomic_DNA"/>
</dbReference>
<dbReference type="OrthoDB" id="1036252at2759"/>
<dbReference type="Proteomes" id="UP000030689">
    <property type="component" value="Unassembled WGS sequence"/>
</dbReference>
<reference evidence="3 4" key="1">
    <citation type="journal article" date="2013" name="Front. Plant Sci.">
        <title>The Reference Genome of the Halophytic Plant Eutrema salsugineum.</title>
        <authorList>
            <person name="Yang R."/>
            <person name="Jarvis D.E."/>
            <person name="Chen H."/>
            <person name="Beilstein M.A."/>
            <person name="Grimwood J."/>
            <person name="Jenkins J."/>
            <person name="Shu S."/>
            <person name="Prochnik S."/>
            <person name="Xin M."/>
            <person name="Ma C."/>
            <person name="Schmutz J."/>
            <person name="Wing R.A."/>
            <person name="Mitchell-Olds T."/>
            <person name="Schumaker K.S."/>
            <person name="Wang X."/>
        </authorList>
    </citation>
    <scope>NUCLEOTIDE SEQUENCE [LARGE SCALE GENOMIC DNA]</scope>
</reference>
<dbReference type="OMA" id="IESELWV"/>
<accession>V4M3P4</accession>
<evidence type="ECO:0000313" key="4">
    <source>
        <dbReference type="Proteomes" id="UP000030689"/>
    </source>
</evidence>
<dbReference type="InterPro" id="IPR036047">
    <property type="entry name" value="F-box-like_dom_sf"/>
</dbReference>
<dbReference type="PANTHER" id="PTHR31111:SF14">
    <property type="entry name" value="F-BOX ASSOCIATED DOMAIN-CONTAINING PROTEIN"/>
    <property type="match status" value="1"/>
</dbReference>
<name>V4M3P4_EUTSA</name>
<dbReference type="Gramene" id="ESQ50839">
    <property type="protein sequence ID" value="ESQ50839"/>
    <property type="gene ID" value="EUTSA_v10023110mg"/>
</dbReference>
<feature type="domain" description="F-box" evidence="1">
    <location>
        <begin position="51"/>
        <end position="86"/>
    </location>
</feature>
<dbReference type="AlphaFoldDB" id="V4M3P4"/>
<dbReference type="KEGG" id="eus:EUTSA_v10023110mg"/>
<dbReference type="NCBIfam" id="TIGR01640">
    <property type="entry name" value="F_box_assoc_1"/>
    <property type="match status" value="1"/>
</dbReference>
<dbReference type="InterPro" id="IPR017451">
    <property type="entry name" value="F-box-assoc_interact_dom"/>
</dbReference>
<dbReference type="InterPro" id="IPR013187">
    <property type="entry name" value="F-box-assoc_dom_typ3"/>
</dbReference>
<feature type="non-terminal residue" evidence="3">
    <location>
        <position position="297"/>
    </location>
</feature>
<evidence type="ECO:0000313" key="3">
    <source>
        <dbReference type="EMBL" id="ESQ50839.1"/>
    </source>
</evidence>